<dbReference type="InterPro" id="IPR000270">
    <property type="entry name" value="PB1_dom"/>
</dbReference>
<dbReference type="PANTHER" id="PTHR32002">
    <property type="entry name" value="PROTEIN NLP8"/>
    <property type="match status" value="1"/>
</dbReference>
<gene>
    <name evidence="2" type="ORF">QVD17_39864</name>
</gene>
<dbReference type="Proteomes" id="UP001229421">
    <property type="component" value="Unassembled WGS sequence"/>
</dbReference>
<dbReference type="GO" id="GO:0003700">
    <property type="term" value="F:DNA-binding transcription factor activity"/>
    <property type="evidence" value="ECO:0007669"/>
    <property type="project" value="InterPro"/>
</dbReference>
<reference evidence="2" key="1">
    <citation type="journal article" date="2023" name="bioRxiv">
        <title>Improved chromosome-level genome assembly for marigold (Tagetes erecta).</title>
        <authorList>
            <person name="Jiang F."/>
            <person name="Yuan L."/>
            <person name="Wang S."/>
            <person name="Wang H."/>
            <person name="Xu D."/>
            <person name="Wang A."/>
            <person name="Fan W."/>
        </authorList>
    </citation>
    <scope>NUCLEOTIDE SEQUENCE</scope>
    <source>
        <strain evidence="2">WSJ</strain>
        <tissue evidence="2">Leaf</tissue>
    </source>
</reference>
<evidence type="ECO:0000313" key="3">
    <source>
        <dbReference type="Proteomes" id="UP001229421"/>
    </source>
</evidence>
<dbReference type="Gene3D" id="3.10.20.90">
    <property type="entry name" value="Phosphatidylinositol 3-kinase Catalytic Subunit, Chain A, domain 1"/>
    <property type="match status" value="1"/>
</dbReference>
<keyword evidence="3" id="KW-1185">Reference proteome</keyword>
<dbReference type="AlphaFoldDB" id="A0AAD8NFQ3"/>
<dbReference type="PANTHER" id="PTHR32002:SF49">
    <property type="entry name" value="BILE ACID:SODIUM SYMPORTER_ARSENICAL RESISTANCE PROTEIN ACR3-RELATED"/>
    <property type="match status" value="1"/>
</dbReference>
<protein>
    <recommendedName>
        <fullName evidence="1">PB1 domain-containing protein</fullName>
    </recommendedName>
</protein>
<evidence type="ECO:0000259" key="1">
    <source>
        <dbReference type="PROSITE" id="PS51745"/>
    </source>
</evidence>
<organism evidence="2 3">
    <name type="scientific">Tagetes erecta</name>
    <name type="common">African marigold</name>
    <dbReference type="NCBI Taxonomy" id="13708"/>
    <lineage>
        <taxon>Eukaryota</taxon>
        <taxon>Viridiplantae</taxon>
        <taxon>Streptophyta</taxon>
        <taxon>Embryophyta</taxon>
        <taxon>Tracheophyta</taxon>
        <taxon>Spermatophyta</taxon>
        <taxon>Magnoliopsida</taxon>
        <taxon>eudicotyledons</taxon>
        <taxon>Gunneridae</taxon>
        <taxon>Pentapetalae</taxon>
        <taxon>asterids</taxon>
        <taxon>campanulids</taxon>
        <taxon>Asterales</taxon>
        <taxon>Asteraceae</taxon>
        <taxon>Asteroideae</taxon>
        <taxon>Heliantheae alliance</taxon>
        <taxon>Tageteae</taxon>
        <taxon>Tagetes</taxon>
    </lineage>
</organism>
<dbReference type="EMBL" id="JAUHHV010000011">
    <property type="protein sequence ID" value="KAK1408229.1"/>
    <property type="molecule type" value="Genomic_DNA"/>
</dbReference>
<name>A0AAD8NFQ3_TARER</name>
<feature type="domain" description="PB1" evidence="1">
    <location>
        <begin position="520"/>
        <end position="603"/>
    </location>
</feature>
<dbReference type="InterPro" id="IPR053793">
    <property type="entry name" value="PB1-like"/>
</dbReference>
<dbReference type="Pfam" id="PF22922">
    <property type="entry name" value="GAF_NLP"/>
    <property type="match status" value="1"/>
</dbReference>
<proteinExistence type="predicted"/>
<dbReference type="Pfam" id="PF00564">
    <property type="entry name" value="PB1"/>
    <property type="match status" value="1"/>
</dbReference>
<dbReference type="SUPFAM" id="SSF54277">
    <property type="entry name" value="CAD &amp; PB1 domains"/>
    <property type="match status" value="1"/>
</dbReference>
<comment type="caution">
    <text evidence="2">The sequence shown here is derived from an EMBL/GenBank/DDBJ whole genome shotgun (WGS) entry which is preliminary data.</text>
</comment>
<sequence length="607" mass="69027">MSITLLQYLENFPNHVHCLQPQDPGKLWVFYSQYQGSQTDSSSDLARMTCEKIKAAFSNMLWLKSGLVCQFWAPVTIDGRRLLSTSGQPFAVSDLSDNLAMYRINPAKYHYNIDMNTLDIERDTKIMSGGPATAFLNRMPYMDDFVGSLLEPCGSTISIMLPICFPSQSSCIGVVECTINDRWPYEFSFLQIEMKRALKDTGVEVFDVQELIPYKTISGLEPVRDEITKALQMVCGSHNLTLAQVWIAYEDKNNVSGSSSLENTGTKRMLALKLTGYHTQRPGPSFWDLGEYYRLCDMVPLENKEEHVLKTLQDYKSRYISKVSPGRLMSLASRDMVMNASPKSSAFTICLRSIATGDFNYVFEFIWLKHSDYVIFLEAILLTLKMCLPSFKFTFGVELGDELDVIDVENYVEGETSNFKVFQGLSSIPEALEEGRTTEISLPREAIEKQFGKTMKAAKNLNVSLSTLKRKLSDHGISECQGPRLRNRKVHDSRSIRIATNEEENEANQEASAVRIKEIILTFKVSYEGLVIKFHLPISQATFEAVKKEIGMKFRLSDGTYKILYRDEDDDWLILTSNEEFSDCVTSWRKLGKDVLRLSASNYKNKY</sequence>
<dbReference type="InterPro" id="IPR045012">
    <property type="entry name" value="NLP"/>
</dbReference>
<dbReference type="InterPro" id="IPR055081">
    <property type="entry name" value="NLP1-9_GAF"/>
</dbReference>
<dbReference type="PROSITE" id="PS51745">
    <property type="entry name" value="PB1"/>
    <property type="match status" value="1"/>
</dbReference>
<accession>A0AAD8NFQ3</accession>
<dbReference type="SMART" id="SM00666">
    <property type="entry name" value="PB1"/>
    <property type="match status" value="1"/>
</dbReference>
<evidence type="ECO:0000313" key="2">
    <source>
        <dbReference type="EMBL" id="KAK1408229.1"/>
    </source>
</evidence>
<dbReference type="CDD" id="cd05992">
    <property type="entry name" value="PB1"/>
    <property type="match status" value="1"/>
</dbReference>